<reference evidence="2" key="1">
    <citation type="submission" date="2024-06" db="EMBL/GenBank/DDBJ databases">
        <title>Vaginal Lactobacillus fatty acid response mechanisms reveal a metabolite-targeted strategy for bacterial vaginosis treatment.</title>
        <authorList>
            <person name="Zhu M."/>
            <person name="Blainey P.C."/>
            <person name="Bloom S.M."/>
            <person name="Kwon D.S."/>
        </authorList>
    </citation>
    <scope>NUCLEOTIDE SEQUENCE</scope>
    <source>
        <strain evidence="2">194_F1_1</strain>
    </source>
</reference>
<comment type="caution">
    <text evidence="2">The sequence shown here is derived from an EMBL/GenBank/DDBJ whole genome shotgun (WGS) entry which is preliminary data.</text>
</comment>
<feature type="transmembrane region" description="Helical" evidence="1">
    <location>
        <begin position="25"/>
        <end position="42"/>
    </location>
</feature>
<accession>A0ABV2BCV7</accession>
<keyword evidence="3" id="KW-1185">Reference proteome</keyword>
<keyword evidence="1" id="KW-0472">Membrane</keyword>
<dbReference type="RefSeq" id="WP_133476377.1">
    <property type="nucleotide sequence ID" value="NZ_JBETVU010000013.1"/>
</dbReference>
<organism evidence="2 3">
    <name type="scientific">Lactobacillus crispatus</name>
    <dbReference type="NCBI Taxonomy" id="47770"/>
    <lineage>
        <taxon>Bacteria</taxon>
        <taxon>Bacillati</taxon>
        <taxon>Bacillota</taxon>
        <taxon>Bacilli</taxon>
        <taxon>Lactobacillales</taxon>
        <taxon>Lactobacillaceae</taxon>
        <taxon>Lactobacillus</taxon>
    </lineage>
</organism>
<feature type="transmembrane region" description="Helical" evidence="1">
    <location>
        <begin position="48"/>
        <end position="66"/>
    </location>
</feature>
<evidence type="ECO:0000313" key="2">
    <source>
        <dbReference type="EMBL" id="MES5151082.1"/>
    </source>
</evidence>
<dbReference type="Proteomes" id="UP001434419">
    <property type="component" value="Unassembled WGS sequence"/>
</dbReference>
<keyword evidence="1" id="KW-1133">Transmembrane helix</keyword>
<name>A0ABV2BCV7_9LACO</name>
<sequence length="107" mass="12161">MPFKQPNRGRNNRINQKSSFDRPRLILAGTFIVWVLIALDSISQHNQIITTVLLSGAIWTAGLIGFKTASKPGEFTQRVRDVGFFRALFSSGTNTSKVNSRRRRNRR</sequence>
<evidence type="ECO:0000313" key="3">
    <source>
        <dbReference type="Proteomes" id="UP001434419"/>
    </source>
</evidence>
<proteinExistence type="predicted"/>
<keyword evidence="1" id="KW-0812">Transmembrane</keyword>
<protein>
    <submittedName>
        <fullName evidence="2">Uncharacterized protein</fullName>
    </submittedName>
</protein>
<dbReference type="EMBL" id="JBETVU010000013">
    <property type="protein sequence ID" value="MES5151082.1"/>
    <property type="molecule type" value="Genomic_DNA"/>
</dbReference>
<gene>
    <name evidence="2" type="ORF">ABVC42_14720</name>
</gene>
<evidence type="ECO:0000256" key="1">
    <source>
        <dbReference type="SAM" id="Phobius"/>
    </source>
</evidence>